<keyword evidence="2" id="KW-0732">Signal</keyword>
<sequence>MRSTLCRMFAVAVFAVPVVTPSLARGAAPTPAAPAKTTSPMDAARKALDEVGDMNYQGKSLNEVIGDLKDRAKISVTIDPAVYQFGLDPNQPTVTVALKEVKLKDGLQQALAPFNLKCGLTRDGLYISTEEGLITKQFRQRVNVNCDGIAFGTAVKQLSADCGANIVIDPRLKDKANAAVTLKLDDVPLETAIRLMAEVADLGTVRMSNVLFVTTTERADKLRPNADGPTQPAPGNPVFPFPAGGPGGGPVPLPAVGGAAAPGVLLPANPVVAPDLPVAPPPEKPAKPPAPEKP</sequence>
<feature type="region of interest" description="Disordered" evidence="1">
    <location>
        <begin position="271"/>
        <end position="294"/>
    </location>
</feature>
<feature type="compositionally biased region" description="Basic and acidic residues" evidence="1">
    <location>
        <begin position="284"/>
        <end position="294"/>
    </location>
</feature>
<protein>
    <recommendedName>
        <fullName evidence="5">NolW-like domain-containing protein</fullName>
    </recommendedName>
</protein>
<organism evidence="3 4">
    <name type="scientific">Gemmata massiliana</name>
    <dbReference type="NCBI Taxonomy" id="1210884"/>
    <lineage>
        <taxon>Bacteria</taxon>
        <taxon>Pseudomonadati</taxon>
        <taxon>Planctomycetota</taxon>
        <taxon>Planctomycetia</taxon>
        <taxon>Gemmatales</taxon>
        <taxon>Gemmataceae</taxon>
        <taxon>Gemmata</taxon>
    </lineage>
</organism>
<accession>A0A6P2DCJ5</accession>
<evidence type="ECO:0008006" key="5">
    <source>
        <dbReference type="Google" id="ProtNLM"/>
    </source>
</evidence>
<feature type="signal peptide" evidence="2">
    <location>
        <begin position="1"/>
        <end position="24"/>
    </location>
</feature>
<dbReference type="RefSeq" id="WP_162671482.1">
    <property type="nucleotide sequence ID" value="NZ_LR593886.1"/>
</dbReference>
<dbReference type="Proteomes" id="UP000464178">
    <property type="component" value="Chromosome"/>
</dbReference>
<evidence type="ECO:0000313" key="4">
    <source>
        <dbReference type="Proteomes" id="UP000464178"/>
    </source>
</evidence>
<feature type="chain" id="PRO_5026958033" description="NolW-like domain-containing protein" evidence="2">
    <location>
        <begin position="25"/>
        <end position="294"/>
    </location>
</feature>
<gene>
    <name evidence="3" type="ORF">SOIL9_03980</name>
</gene>
<reference evidence="3 4" key="1">
    <citation type="submission" date="2019-05" db="EMBL/GenBank/DDBJ databases">
        <authorList>
            <consortium name="Science for Life Laboratories"/>
        </authorList>
    </citation>
    <scope>NUCLEOTIDE SEQUENCE [LARGE SCALE GENOMIC DNA]</scope>
    <source>
        <strain evidence="3">Soil9</strain>
    </source>
</reference>
<name>A0A6P2DCJ5_9BACT</name>
<evidence type="ECO:0000313" key="3">
    <source>
        <dbReference type="EMBL" id="VTR98075.1"/>
    </source>
</evidence>
<evidence type="ECO:0000256" key="1">
    <source>
        <dbReference type="SAM" id="MobiDB-lite"/>
    </source>
</evidence>
<dbReference type="EMBL" id="LR593886">
    <property type="protein sequence ID" value="VTR98075.1"/>
    <property type="molecule type" value="Genomic_DNA"/>
</dbReference>
<keyword evidence="4" id="KW-1185">Reference proteome</keyword>
<dbReference type="AlphaFoldDB" id="A0A6P2DCJ5"/>
<evidence type="ECO:0000256" key="2">
    <source>
        <dbReference type="SAM" id="SignalP"/>
    </source>
</evidence>
<feature type="compositionally biased region" description="Pro residues" evidence="1">
    <location>
        <begin position="231"/>
        <end position="240"/>
    </location>
</feature>
<proteinExistence type="predicted"/>
<feature type="region of interest" description="Disordered" evidence="1">
    <location>
        <begin position="221"/>
        <end position="248"/>
    </location>
</feature>
<dbReference type="KEGG" id="gms:SOIL9_03980"/>